<comment type="caution">
    <text evidence="3">The sequence shown here is derived from an EMBL/GenBank/DDBJ whole genome shotgun (WGS) entry which is preliminary data.</text>
</comment>
<dbReference type="Pfam" id="PF10551">
    <property type="entry name" value="MULE"/>
    <property type="match status" value="1"/>
</dbReference>
<dbReference type="PANTHER" id="PTHR47718">
    <property type="entry name" value="OS01G0519700 PROTEIN"/>
    <property type="match status" value="1"/>
</dbReference>
<dbReference type="InterPro" id="IPR004330">
    <property type="entry name" value="FAR1_DNA_bnd_dom"/>
</dbReference>
<evidence type="ECO:0000313" key="4">
    <source>
        <dbReference type="Proteomes" id="UP001418222"/>
    </source>
</evidence>
<feature type="domain" description="FAR1" evidence="1">
    <location>
        <begin position="11"/>
        <end position="100"/>
    </location>
</feature>
<accession>A0AAP0ATJ2</accession>
<organism evidence="3 4">
    <name type="scientific">Platanthera zijinensis</name>
    <dbReference type="NCBI Taxonomy" id="2320716"/>
    <lineage>
        <taxon>Eukaryota</taxon>
        <taxon>Viridiplantae</taxon>
        <taxon>Streptophyta</taxon>
        <taxon>Embryophyta</taxon>
        <taxon>Tracheophyta</taxon>
        <taxon>Spermatophyta</taxon>
        <taxon>Magnoliopsida</taxon>
        <taxon>Liliopsida</taxon>
        <taxon>Asparagales</taxon>
        <taxon>Orchidaceae</taxon>
        <taxon>Orchidoideae</taxon>
        <taxon>Orchideae</taxon>
        <taxon>Orchidinae</taxon>
        <taxon>Platanthera</taxon>
    </lineage>
</organism>
<evidence type="ECO:0000313" key="3">
    <source>
        <dbReference type="EMBL" id="KAK8914052.1"/>
    </source>
</evidence>
<proteinExistence type="predicted"/>
<dbReference type="AlphaFoldDB" id="A0AAP0ATJ2"/>
<keyword evidence="4" id="KW-1185">Reference proteome</keyword>
<evidence type="ECO:0000259" key="2">
    <source>
        <dbReference type="Pfam" id="PF10551"/>
    </source>
</evidence>
<dbReference type="EMBL" id="JBBWWQ010000021">
    <property type="protein sequence ID" value="KAK8914052.1"/>
    <property type="molecule type" value="Genomic_DNA"/>
</dbReference>
<gene>
    <name evidence="3" type="primary">FRS5</name>
    <name evidence="3" type="ORF">KSP39_PZI023992</name>
</gene>
<dbReference type="Pfam" id="PF03101">
    <property type="entry name" value="FAR1"/>
    <property type="match status" value="1"/>
</dbReference>
<reference evidence="3 4" key="1">
    <citation type="journal article" date="2022" name="Nat. Plants">
        <title>Genomes of leafy and leafless Platanthera orchids illuminate the evolution of mycoheterotrophy.</title>
        <authorList>
            <person name="Li M.H."/>
            <person name="Liu K.W."/>
            <person name="Li Z."/>
            <person name="Lu H.C."/>
            <person name="Ye Q.L."/>
            <person name="Zhang D."/>
            <person name="Wang J.Y."/>
            <person name="Li Y.F."/>
            <person name="Zhong Z.M."/>
            <person name="Liu X."/>
            <person name="Yu X."/>
            <person name="Liu D.K."/>
            <person name="Tu X.D."/>
            <person name="Liu B."/>
            <person name="Hao Y."/>
            <person name="Liao X.Y."/>
            <person name="Jiang Y.T."/>
            <person name="Sun W.H."/>
            <person name="Chen J."/>
            <person name="Chen Y.Q."/>
            <person name="Ai Y."/>
            <person name="Zhai J.W."/>
            <person name="Wu S.S."/>
            <person name="Zhou Z."/>
            <person name="Hsiao Y.Y."/>
            <person name="Wu W.L."/>
            <person name="Chen Y.Y."/>
            <person name="Lin Y.F."/>
            <person name="Hsu J.L."/>
            <person name="Li C.Y."/>
            <person name="Wang Z.W."/>
            <person name="Zhao X."/>
            <person name="Zhong W.Y."/>
            <person name="Ma X.K."/>
            <person name="Ma L."/>
            <person name="Huang J."/>
            <person name="Chen G.Z."/>
            <person name="Huang M.Z."/>
            <person name="Huang L."/>
            <person name="Peng D.H."/>
            <person name="Luo Y.B."/>
            <person name="Zou S.Q."/>
            <person name="Chen S.P."/>
            <person name="Lan S."/>
            <person name="Tsai W.C."/>
            <person name="Van de Peer Y."/>
            <person name="Liu Z.J."/>
        </authorList>
    </citation>
    <scope>NUCLEOTIDE SEQUENCE [LARGE SCALE GENOMIC DNA]</scope>
    <source>
        <strain evidence="3">Lor287</strain>
    </source>
</reference>
<name>A0AAP0ATJ2_9ASPA</name>
<dbReference type="InterPro" id="IPR018289">
    <property type="entry name" value="MULE_transposase_dom"/>
</dbReference>
<feature type="domain" description="MULE transposase" evidence="2">
    <location>
        <begin position="216"/>
        <end position="310"/>
    </location>
</feature>
<dbReference type="PANTHER" id="PTHR47718:SF2">
    <property type="entry name" value="PROTEIN FAR1-RELATED SEQUENCE 5-LIKE"/>
    <property type="match status" value="1"/>
</dbReference>
<sequence>MEFASEEEAYTFYNEYARRAYFGIQKEYGNKCQKTKVLTSRRLVCDREGLRGKDVRDHKTNRARVKSRCGCDARMTVILNQDTKMYVVSEFVQEHNHQLHHSSTVHMIRSQRKMSVAQEIETGIRLKDVYQFFSTQVGGCDGLGYISRDQKNYLRTKRQLSLKYGEAGSLERYSSKKLKDNPSYYYAIQLDADEQITNIFWADTRMQIDYNLFGDVLTFDTTYVTNRATRPLGVFLGLNHHRETVVFRASLLYDETIESFIWLFETFLEAMNAKKHQTIFTDTDATMTTAIKEVMSDIYHALCSWHMWQNALKHLDCLLKGESKFSTDFSACIYQYDDEGTFLRAWTELLDNYNLHENTWLRDLFKLREKWSQAFVKKTFTAGMRTTQLSERFNCDLKDCLKTNINIVEFFTHFEKVVEQKRYKELEAEYDSRQKMPRLTLTTSPMLNQLSKVYIPKIFEIFQNEVIGVLPLIITSRNIEQEKTRVCCRSLQCL</sequence>
<protein>
    <submittedName>
        <fullName evidence="3">Protein FAR1-RELATED SEQUENCE 5</fullName>
    </submittedName>
</protein>
<evidence type="ECO:0000259" key="1">
    <source>
        <dbReference type="Pfam" id="PF03101"/>
    </source>
</evidence>
<dbReference type="Proteomes" id="UP001418222">
    <property type="component" value="Unassembled WGS sequence"/>
</dbReference>